<feature type="transmembrane region" description="Helical" evidence="1">
    <location>
        <begin position="12"/>
        <end position="31"/>
    </location>
</feature>
<keyword evidence="1" id="KW-1133">Transmembrane helix</keyword>
<name>A0AAN9J4D4_CROPI</name>
<proteinExistence type="predicted"/>
<reference evidence="2 3" key="1">
    <citation type="submission" date="2024-01" db="EMBL/GenBank/DDBJ databases">
        <title>The genomes of 5 underutilized Papilionoideae crops provide insights into root nodulation and disease resistanc.</title>
        <authorList>
            <person name="Yuan L."/>
        </authorList>
    </citation>
    <scope>NUCLEOTIDE SEQUENCE [LARGE SCALE GENOMIC DNA]</scope>
    <source>
        <strain evidence="2">ZHUSHIDOU_FW_LH</strain>
        <tissue evidence="2">Leaf</tissue>
    </source>
</reference>
<evidence type="ECO:0000313" key="3">
    <source>
        <dbReference type="Proteomes" id="UP001372338"/>
    </source>
</evidence>
<keyword evidence="1" id="KW-0472">Membrane</keyword>
<dbReference type="Proteomes" id="UP001372338">
    <property type="component" value="Unassembled WGS sequence"/>
</dbReference>
<protein>
    <submittedName>
        <fullName evidence="2">Uncharacterized protein</fullName>
    </submittedName>
</protein>
<dbReference type="AlphaFoldDB" id="A0AAN9J4D4"/>
<comment type="caution">
    <text evidence="2">The sequence shown here is derived from an EMBL/GenBank/DDBJ whole genome shotgun (WGS) entry which is preliminary data.</text>
</comment>
<evidence type="ECO:0000313" key="2">
    <source>
        <dbReference type="EMBL" id="KAK7291923.1"/>
    </source>
</evidence>
<dbReference type="EMBL" id="JAYWIO010000001">
    <property type="protein sequence ID" value="KAK7291923.1"/>
    <property type="molecule type" value="Genomic_DNA"/>
</dbReference>
<accession>A0AAN9J4D4</accession>
<sequence length="110" mass="12219">MIRYPVNPIYELAGGLVGVFLLVLVVPAASVSKPKKSFSPCFGLVLFTILHKSSTEDCSQQDRFQSQNPSLHSPIWLIEAFLSKAILYTLGKDNLRLSRSHPLPNFSMIS</sequence>
<keyword evidence="1" id="KW-0812">Transmembrane</keyword>
<keyword evidence="3" id="KW-1185">Reference proteome</keyword>
<gene>
    <name evidence="2" type="ORF">RIF29_07477</name>
</gene>
<evidence type="ECO:0000256" key="1">
    <source>
        <dbReference type="SAM" id="Phobius"/>
    </source>
</evidence>
<organism evidence="2 3">
    <name type="scientific">Crotalaria pallida</name>
    <name type="common">Smooth rattlebox</name>
    <name type="synonym">Crotalaria striata</name>
    <dbReference type="NCBI Taxonomy" id="3830"/>
    <lineage>
        <taxon>Eukaryota</taxon>
        <taxon>Viridiplantae</taxon>
        <taxon>Streptophyta</taxon>
        <taxon>Embryophyta</taxon>
        <taxon>Tracheophyta</taxon>
        <taxon>Spermatophyta</taxon>
        <taxon>Magnoliopsida</taxon>
        <taxon>eudicotyledons</taxon>
        <taxon>Gunneridae</taxon>
        <taxon>Pentapetalae</taxon>
        <taxon>rosids</taxon>
        <taxon>fabids</taxon>
        <taxon>Fabales</taxon>
        <taxon>Fabaceae</taxon>
        <taxon>Papilionoideae</taxon>
        <taxon>50 kb inversion clade</taxon>
        <taxon>genistoids sensu lato</taxon>
        <taxon>core genistoids</taxon>
        <taxon>Crotalarieae</taxon>
        <taxon>Crotalaria</taxon>
    </lineage>
</organism>